<reference evidence="4" key="1">
    <citation type="submission" date="2016-07" db="EMBL/GenBank/DDBJ databases">
        <authorList>
            <person name="See-Too W.S."/>
        </authorList>
    </citation>
    <scope>NUCLEOTIDE SEQUENCE [LARGE SCALE GENOMIC DNA]</scope>
    <source>
        <strain evidence="4">DSM 24743</strain>
    </source>
</reference>
<dbReference type="STRING" id="1215089.BBI08_02170"/>
<reference evidence="4" key="2">
    <citation type="submission" date="2016-10" db="EMBL/GenBank/DDBJ databases">
        <authorList>
            <person name="See-Too W.S."/>
        </authorList>
    </citation>
    <scope>NUCLEOTIDE SEQUENCE [LARGE SCALE GENOMIC DNA]</scope>
    <source>
        <strain evidence="4">DSM 24743</strain>
    </source>
</reference>
<comment type="similarity">
    <text evidence="1">Belongs to the universal stress protein A family.</text>
</comment>
<dbReference type="PANTHER" id="PTHR46268:SF6">
    <property type="entry name" value="UNIVERSAL STRESS PROTEIN UP12"/>
    <property type="match status" value="1"/>
</dbReference>
<name>A0A1C7DMU2_9BACL</name>
<dbReference type="PRINTS" id="PR01438">
    <property type="entry name" value="UNVRSLSTRESS"/>
</dbReference>
<feature type="domain" description="UspA" evidence="2">
    <location>
        <begin position="1"/>
        <end position="139"/>
    </location>
</feature>
<dbReference type="Proteomes" id="UP000092687">
    <property type="component" value="Chromosome"/>
</dbReference>
<evidence type="ECO:0000313" key="4">
    <source>
        <dbReference type="Proteomes" id="UP000092687"/>
    </source>
</evidence>
<evidence type="ECO:0000256" key="1">
    <source>
        <dbReference type="ARBA" id="ARBA00008791"/>
    </source>
</evidence>
<dbReference type="KEGG" id="phc:BBI08_02170"/>
<evidence type="ECO:0000259" key="2">
    <source>
        <dbReference type="Pfam" id="PF00582"/>
    </source>
</evidence>
<proteinExistence type="inferred from homology"/>
<dbReference type="Gene3D" id="3.40.50.620">
    <property type="entry name" value="HUPs"/>
    <property type="match status" value="1"/>
</dbReference>
<dbReference type="CDD" id="cd00293">
    <property type="entry name" value="USP-like"/>
    <property type="match status" value="1"/>
</dbReference>
<dbReference type="InterPro" id="IPR014729">
    <property type="entry name" value="Rossmann-like_a/b/a_fold"/>
</dbReference>
<dbReference type="AlphaFoldDB" id="A0A1C7DMU2"/>
<dbReference type="InterPro" id="IPR006016">
    <property type="entry name" value="UspA"/>
</dbReference>
<dbReference type="SUPFAM" id="SSF52402">
    <property type="entry name" value="Adenine nucleotide alpha hydrolases-like"/>
    <property type="match status" value="1"/>
</dbReference>
<gene>
    <name evidence="3" type="ORF">BBI08_02170</name>
</gene>
<dbReference type="InterPro" id="IPR006015">
    <property type="entry name" value="Universal_stress_UspA"/>
</dbReference>
<organism evidence="3 4">
    <name type="scientific">Planococcus halocryophilus</name>
    <dbReference type="NCBI Taxonomy" id="1215089"/>
    <lineage>
        <taxon>Bacteria</taxon>
        <taxon>Bacillati</taxon>
        <taxon>Bacillota</taxon>
        <taxon>Bacilli</taxon>
        <taxon>Bacillales</taxon>
        <taxon>Caryophanaceae</taxon>
        <taxon>Planococcus</taxon>
    </lineage>
</organism>
<evidence type="ECO:0000313" key="3">
    <source>
        <dbReference type="EMBL" id="ANU12712.1"/>
    </source>
</evidence>
<accession>A0A1C7DMU2</accession>
<dbReference type="Pfam" id="PF00582">
    <property type="entry name" value="Usp"/>
    <property type="match status" value="1"/>
</dbReference>
<dbReference type="EMBL" id="CP016537">
    <property type="protein sequence ID" value="ANU12712.1"/>
    <property type="molecule type" value="Genomic_DNA"/>
</dbReference>
<dbReference type="RefSeq" id="WP_008497182.1">
    <property type="nucleotide sequence ID" value="NZ_CP016537.2"/>
</dbReference>
<sequence length="139" mass="15311">MYKKILVAVDGSENSKRAGKHAAQLATMSKDTEVTVVYVSDFDEDSQEKVHDGGQLEFELSRKKKVQSIREQLELNETFYKIEVMHGRPAPVIIEMANDGGFDLVVIGSRGLNPVSKILLGGVSQKVVNHSNCPVLVVK</sequence>
<keyword evidence="4" id="KW-1185">Reference proteome</keyword>
<protein>
    <submittedName>
        <fullName evidence="3">Universal stress protein</fullName>
    </submittedName>
</protein>
<dbReference type="PANTHER" id="PTHR46268">
    <property type="entry name" value="STRESS RESPONSE PROTEIN NHAX"/>
    <property type="match status" value="1"/>
</dbReference>
<dbReference type="OrthoDB" id="9777884at2"/>